<dbReference type="RefSeq" id="XP_020432036.1">
    <property type="nucleotide sequence ID" value="XM_020577588.1"/>
</dbReference>
<feature type="compositionally biased region" description="Low complexity" evidence="3">
    <location>
        <begin position="1529"/>
        <end position="1545"/>
    </location>
</feature>
<feature type="compositionally biased region" description="Low complexity" evidence="3">
    <location>
        <begin position="1357"/>
        <end position="1369"/>
    </location>
</feature>
<reference evidence="5 6" key="1">
    <citation type="journal article" date="2011" name="Genome Res.">
        <title>Phylogeny-wide analysis of social amoeba genomes highlights ancient origins for complex intercellular communication.</title>
        <authorList>
            <person name="Heidel A.J."/>
            <person name="Lawal H.M."/>
            <person name="Felder M."/>
            <person name="Schilde C."/>
            <person name="Helps N.R."/>
            <person name="Tunggal B."/>
            <person name="Rivero F."/>
            <person name="John U."/>
            <person name="Schleicher M."/>
            <person name="Eichinger L."/>
            <person name="Platzer M."/>
            <person name="Noegel A.A."/>
            <person name="Schaap P."/>
            <person name="Gloeckner G."/>
        </authorList>
    </citation>
    <scope>NUCLEOTIDE SEQUENCE [LARGE SCALE GENOMIC DNA]</scope>
    <source>
        <strain evidence="6">ATCC 26659 / Pp 5 / PN500</strain>
    </source>
</reference>
<evidence type="ECO:0000313" key="6">
    <source>
        <dbReference type="Proteomes" id="UP000001396"/>
    </source>
</evidence>
<dbReference type="InterPro" id="IPR025697">
    <property type="entry name" value="CLU_dom"/>
</dbReference>
<dbReference type="InterPro" id="IPR011990">
    <property type="entry name" value="TPR-like_helical_dom_sf"/>
</dbReference>
<feature type="compositionally biased region" description="Pro residues" evidence="3">
    <location>
        <begin position="1274"/>
        <end position="1302"/>
    </location>
</feature>
<keyword evidence="1" id="KW-0963">Cytoplasm</keyword>
<dbReference type="GO" id="GO:0003729">
    <property type="term" value="F:mRNA binding"/>
    <property type="evidence" value="ECO:0007669"/>
    <property type="project" value="TreeGrafter"/>
</dbReference>
<dbReference type="PANTHER" id="PTHR12601:SF15">
    <property type="entry name" value="CLU DOMAIN-CONTAINING PROTEIN"/>
    <property type="match status" value="1"/>
</dbReference>
<evidence type="ECO:0000256" key="3">
    <source>
        <dbReference type="SAM" id="MobiDB-lite"/>
    </source>
</evidence>
<gene>
    <name evidence="5" type="ORF">PPL_06735</name>
</gene>
<protein>
    <recommendedName>
        <fullName evidence="4">Clu domain-containing protein</fullName>
    </recommendedName>
</protein>
<evidence type="ECO:0000256" key="2">
    <source>
        <dbReference type="PROSITE-ProRule" id="PRU00339"/>
    </source>
</evidence>
<feature type="region of interest" description="Disordered" evidence="3">
    <location>
        <begin position="1118"/>
        <end position="1545"/>
    </location>
</feature>
<dbReference type="PANTHER" id="PTHR12601">
    <property type="entry name" value="EUKARYOTIC TRANSLATION INITIATION FACTOR 3 SUBUNIT EIF-3"/>
    <property type="match status" value="1"/>
</dbReference>
<sequence length="1704" mass="189458">MFQDKPQENIWYYLKRQCVDSSSSKSIRDSLTSSFSIFSGVSTFDGDNTNTGSYLATSVDMTATSTSEVPGSYVSVYGGSVQENTNTNGSIYSSVYGASSNTKISSLYTSNTLTADSYVKDSFWRDGGSTNTASIYSIPSSAAALSSSQFVSNNNNNNNNSNNTTSVSGYIDTFSDVPTPPQQNGSGGMTSSGMTSSGMTSSGSNLTSGLSTSSGSNTNGSSVYGGSPYDLTFRDSRKNQSGADQAAAVQSYLATTPSATAQQQQNNLQNNPELQKLTSQIHDQGITTKSTLPWNESFQELLDRPVNSHEEERVRNLNISHFSQILANTAKKYVKALVQEVHIAPELKSIKPFEAGGFAGGEKFRIDNMFIKFALNPHQIYERNNPVSYFANKAAGHELKSINALVSCGVPNLHFPLMCLLNYRGFRLIVISELPINSNTLVFGSSNAGETIKENDTVFKMMVKIGEILNLKTHLVEERGKINSAKFTIPLAIDIEGHFGHDGRYYVVDTARLFPPETPILGITGGHLYRLFRPEFVKRYETQLCADAFAAFNVVDQEPLNDEAMKANNYLIQEYIPMFLKNFVHSELKKLDIKALLHKKGVNLRYLGLILQQLTQFADIDDLNRYRLQGLITVEMLARLMRFILFSEMRSINSPDDRPHLEIRFGNDDIGTANFKEKLAMCNIKQKKYKEASENLEIVLAIKKKIFQNESIEVADTYDNLAWSLQSQGEYEKSLSYYNQALKIKLEKGGNSMSVAKTLNNLGHLLLSNNELDKSLEIFKNVQDIFVKQYGTDHSDVAIALDNIALVYAKKKNYPMAEKYFNDTITIRIKQFGEDSRYVALTKDHLAQLYVSWGTKSKYAEADRLFQECIRVSEKFPDQYLKGFLRYNYSKLFKKKKDKAKESEYLNMALQIFEINNINTDLTPKIRSRLEQLKKTGFTKFKEWFVAPSIPVKRANNDHIQISQHISGHMEMSSRTNNNSTNASIPDEWQAILQEAGITEDISNDPTFALTVQALIVEEMKNKNEDGKQKIFNDALKMLGDPITQFNSIRSRQTQDACKSGSWSSSQYANAFAKEKETEKNTSAPTLNIEKNSTVKGVGVSHQIAGLLQNVNKDIKKSTSDVKRAVGISTKKEKKKSSSSPSSSPTLSRKEPPGGSAAPPPLPDSVIPQLFPQKSPSDISPIPSPLMQSKRSSITKLSSSLSSSSSSNASNLSDSLNSMSMSESASRSTHAPPPDMEMMRFASNSLDSLESAEMDLPPTPPPRLTVSASLSPTPKSPPAPLATSLPSPPPPPPAIIPPPAPVTIPITQPQQSYLLPKPLPTIPTPNQQQYYPTHQAYPQQYPTGLQKPSVFGGYYPSTTSSNASTTTPLPQAPPRPIAPLYPSTSQLYPTTYQVQGYSAPRVQPQQSQQPQQQQQPIPSYQLQPTTPQRVGSAAYHTSAYPAPSYAFGAGTNVPRPNYQMPTQPSYLYQPPQQYNQQYPTNYHYQPVQPHNPQYQYQPVRYQTPTSPLPQQPQQQQQQQPVQLPPQQKPLPAIVQPSKSVQQQQQPIPVQLPPQQYPLPAINQPLQPQYQTNLPLQTQFPSYQLYPSQQYTPPPAPFTMSQLYPHLSQSNLSSAYQAPLQETKPSREFDMFDICDDADDDDDAEDEFSPTQSNSPQQQTGVYSPTDKDVNSKVSWPSIQQLRTSDKDRIIGLLKEKLQERKQAL</sequence>
<feature type="compositionally biased region" description="Low complexity" evidence="3">
    <location>
        <begin position="1511"/>
        <end position="1521"/>
    </location>
</feature>
<dbReference type="Pfam" id="PF12807">
    <property type="entry name" value="eIF3_p135"/>
    <property type="match status" value="1"/>
</dbReference>
<dbReference type="InterPro" id="IPR033646">
    <property type="entry name" value="CLU-central"/>
</dbReference>
<dbReference type="GO" id="GO:0048312">
    <property type="term" value="P:intracellular distribution of mitochondria"/>
    <property type="evidence" value="ECO:0007669"/>
    <property type="project" value="TreeGrafter"/>
</dbReference>
<feature type="domain" description="Clu" evidence="4">
    <location>
        <begin position="259"/>
        <end position="521"/>
    </location>
</feature>
<feature type="compositionally biased region" description="Low complexity" evidence="3">
    <location>
        <begin position="1403"/>
        <end position="1424"/>
    </location>
</feature>
<dbReference type="SUPFAM" id="SSF48452">
    <property type="entry name" value="TPR-like"/>
    <property type="match status" value="1"/>
</dbReference>
<keyword evidence="2" id="KW-0802">TPR repeat</keyword>
<dbReference type="PROSITE" id="PS51823">
    <property type="entry name" value="CLU"/>
    <property type="match status" value="1"/>
</dbReference>
<feature type="compositionally biased region" description="Low complexity" evidence="3">
    <location>
        <begin position="1648"/>
        <end position="1659"/>
    </location>
</feature>
<organism evidence="5 6">
    <name type="scientific">Heterostelium pallidum (strain ATCC 26659 / Pp 5 / PN500)</name>
    <name type="common">Cellular slime mold</name>
    <name type="synonym">Polysphondylium pallidum</name>
    <dbReference type="NCBI Taxonomy" id="670386"/>
    <lineage>
        <taxon>Eukaryota</taxon>
        <taxon>Amoebozoa</taxon>
        <taxon>Evosea</taxon>
        <taxon>Eumycetozoa</taxon>
        <taxon>Dictyostelia</taxon>
        <taxon>Acytosteliales</taxon>
        <taxon>Acytosteliaceae</taxon>
        <taxon>Heterostelium</taxon>
    </lineage>
</organism>
<evidence type="ECO:0000256" key="1">
    <source>
        <dbReference type="ARBA" id="ARBA00022490"/>
    </source>
</evidence>
<keyword evidence="6" id="KW-1185">Reference proteome</keyword>
<dbReference type="OMA" id="SGHMEMS"/>
<dbReference type="Gene3D" id="1.25.40.10">
    <property type="entry name" value="Tetratricopeptide repeat domain"/>
    <property type="match status" value="2"/>
</dbReference>
<feature type="compositionally biased region" description="Low complexity" evidence="3">
    <location>
        <begin position="153"/>
        <end position="168"/>
    </location>
</feature>
<feature type="compositionally biased region" description="Low complexity" evidence="3">
    <location>
        <begin position="191"/>
        <end position="222"/>
    </location>
</feature>
<dbReference type="EMBL" id="ADBJ01000031">
    <property type="protein sequence ID" value="EFA79915.1"/>
    <property type="molecule type" value="Genomic_DNA"/>
</dbReference>
<feature type="compositionally biased region" description="Low complexity" evidence="3">
    <location>
        <begin position="1461"/>
        <end position="1486"/>
    </location>
</feature>
<name>D3BFK1_HETP5</name>
<feature type="compositionally biased region" description="Low complexity" evidence="3">
    <location>
        <begin position="1303"/>
        <end position="1316"/>
    </location>
</feature>
<dbReference type="PROSITE" id="PS50005">
    <property type="entry name" value="TPR"/>
    <property type="match status" value="1"/>
</dbReference>
<dbReference type="GeneID" id="31362217"/>
<feature type="compositionally biased region" description="Polar residues" evidence="3">
    <location>
        <begin position="1383"/>
        <end position="1396"/>
    </location>
</feature>
<feature type="region of interest" description="Disordered" evidence="3">
    <location>
        <begin position="1614"/>
        <end position="1678"/>
    </location>
</feature>
<dbReference type="STRING" id="670386.D3BFK1"/>
<accession>D3BFK1</accession>
<dbReference type="InParanoid" id="D3BFK1"/>
<comment type="caution">
    <text evidence="5">The sequence shown here is derived from an EMBL/GenBank/DDBJ whole genome shotgun (WGS) entry which is preliminary data.</text>
</comment>
<dbReference type="Pfam" id="PF13424">
    <property type="entry name" value="TPR_12"/>
    <property type="match status" value="2"/>
</dbReference>
<feature type="compositionally biased region" description="Polar residues" evidence="3">
    <location>
        <begin position="1488"/>
        <end position="1505"/>
    </location>
</feature>
<dbReference type="InterPro" id="IPR019734">
    <property type="entry name" value="TPR_rpt"/>
</dbReference>
<dbReference type="Proteomes" id="UP000001396">
    <property type="component" value="Unassembled WGS sequence"/>
</dbReference>
<feature type="region of interest" description="Disordered" evidence="3">
    <location>
        <begin position="153"/>
        <end position="223"/>
    </location>
</feature>
<feature type="compositionally biased region" description="Polar residues" evidence="3">
    <location>
        <begin position="1326"/>
        <end position="1343"/>
    </location>
</feature>
<evidence type="ECO:0000313" key="5">
    <source>
        <dbReference type="EMBL" id="EFA79915.1"/>
    </source>
</evidence>
<evidence type="ECO:0000259" key="4">
    <source>
        <dbReference type="PROSITE" id="PS51823"/>
    </source>
</evidence>
<feature type="compositionally biased region" description="Low complexity" evidence="3">
    <location>
        <begin position="1138"/>
        <end position="1157"/>
    </location>
</feature>
<feature type="compositionally biased region" description="Pro residues" evidence="3">
    <location>
        <begin position="1370"/>
        <end position="1379"/>
    </location>
</feature>
<dbReference type="GO" id="GO:0005737">
    <property type="term" value="C:cytoplasm"/>
    <property type="evidence" value="ECO:0007669"/>
    <property type="project" value="TreeGrafter"/>
</dbReference>
<feature type="compositionally biased region" description="Acidic residues" evidence="3">
    <location>
        <begin position="1630"/>
        <end position="1647"/>
    </location>
</feature>
<dbReference type="Pfam" id="PF13236">
    <property type="entry name" value="CLU"/>
    <property type="match status" value="1"/>
</dbReference>
<dbReference type="InterPro" id="IPR027523">
    <property type="entry name" value="CLU_prot"/>
</dbReference>
<proteinExistence type="predicted"/>
<feature type="compositionally biased region" description="Low complexity" evidence="3">
    <location>
        <begin position="1189"/>
        <end position="1229"/>
    </location>
</feature>
<dbReference type="SMART" id="SM00028">
    <property type="entry name" value="TPR"/>
    <property type="match status" value="4"/>
</dbReference>
<feature type="repeat" description="TPR" evidence="2">
    <location>
        <begin position="715"/>
        <end position="748"/>
    </location>
</feature>